<dbReference type="Proteomes" id="UP001186974">
    <property type="component" value="Unassembled WGS sequence"/>
</dbReference>
<reference evidence="1" key="1">
    <citation type="submission" date="2024-09" db="EMBL/GenBank/DDBJ databases">
        <title>Black Yeasts Isolated from many extreme environments.</title>
        <authorList>
            <person name="Coleine C."/>
            <person name="Stajich J.E."/>
            <person name="Selbmann L."/>
        </authorList>
    </citation>
    <scope>NUCLEOTIDE SEQUENCE</scope>
    <source>
        <strain evidence="1">CCFEE 5737</strain>
    </source>
</reference>
<comment type="caution">
    <text evidence="1">The sequence shown here is derived from an EMBL/GenBank/DDBJ whole genome shotgun (WGS) entry which is preliminary data.</text>
</comment>
<name>A0ACC3DYV7_9PEZI</name>
<sequence>MGDFAPTAKPDAWENIVRQKRDQRTKSVKRYLNGPIDDSQRASSATVLAIDDL</sequence>
<gene>
    <name evidence="1" type="ORF">LTS18_003307</name>
</gene>
<dbReference type="EMBL" id="JAWDJW010000078">
    <property type="protein sequence ID" value="KAK3081736.1"/>
    <property type="molecule type" value="Genomic_DNA"/>
</dbReference>
<feature type="non-terminal residue" evidence="1">
    <location>
        <position position="53"/>
    </location>
</feature>
<accession>A0ACC3DYV7</accession>
<evidence type="ECO:0000313" key="2">
    <source>
        <dbReference type="Proteomes" id="UP001186974"/>
    </source>
</evidence>
<evidence type="ECO:0000313" key="1">
    <source>
        <dbReference type="EMBL" id="KAK3081736.1"/>
    </source>
</evidence>
<organism evidence="1 2">
    <name type="scientific">Coniosporium uncinatum</name>
    <dbReference type="NCBI Taxonomy" id="93489"/>
    <lineage>
        <taxon>Eukaryota</taxon>
        <taxon>Fungi</taxon>
        <taxon>Dikarya</taxon>
        <taxon>Ascomycota</taxon>
        <taxon>Pezizomycotina</taxon>
        <taxon>Dothideomycetes</taxon>
        <taxon>Dothideomycetes incertae sedis</taxon>
        <taxon>Coniosporium</taxon>
    </lineage>
</organism>
<proteinExistence type="predicted"/>
<keyword evidence="2" id="KW-1185">Reference proteome</keyword>
<protein>
    <submittedName>
        <fullName evidence="1">Uncharacterized protein</fullName>
    </submittedName>
</protein>